<evidence type="ECO:0000313" key="2">
    <source>
        <dbReference type="EMBL" id="KAF1935163.1"/>
    </source>
</evidence>
<reference evidence="2" key="1">
    <citation type="journal article" date="2020" name="Stud. Mycol.">
        <title>101 Dothideomycetes genomes: a test case for predicting lifestyles and emergence of pathogens.</title>
        <authorList>
            <person name="Haridas S."/>
            <person name="Albert R."/>
            <person name="Binder M."/>
            <person name="Bloem J."/>
            <person name="Labutti K."/>
            <person name="Salamov A."/>
            <person name="Andreopoulos B."/>
            <person name="Baker S."/>
            <person name="Barry K."/>
            <person name="Bills G."/>
            <person name="Bluhm B."/>
            <person name="Cannon C."/>
            <person name="Castanera R."/>
            <person name="Culley D."/>
            <person name="Daum C."/>
            <person name="Ezra D."/>
            <person name="Gonzalez J."/>
            <person name="Henrissat B."/>
            <person name="Kuo A."/>
            <person name="Liang C."/>
            <person name="Lipzen A."/>
            <person name="Lutzoni F."/>
            <person name="Magnuson J."/>
            <person name="Mondo S."/>
            <person name="Nolan M."/>
            <person name="Ohm R."/>
            <person name="Pangilinan J."/>
            <person name="Park H.-J."/>
            <person name="Ramirez L."/>
            <person name="Alfaro M."/>
            <person name="Sun H."/>
            <person name="Tritt A."/>
            <person name="Yoshinaga Y."/>
            <person name="Zwiers L.-H."/>
            <person name="Turgeon B."/>
            <person name="Goodwin S."/>
            <person name="Spatafora J."/>
            <person name="Crous P."/>
            <person name="Grigoriev I."/>
        </authorList>
    </citation>
    <scope>NUCLEOTIDE SEQUENCE</scope>
    <source>
        <strain evidence="2">CBS 161.51</strain>
    </source>
</reference>
<evidence type="ECO:0000256" key="1">
    <source>
        <dbReference type="SAM" id="MobiDB-lite"/>
    </source>
</evidence>
<accession>A0A6A5S5G5</accession>
<sequence>MTIVTNVHAWQQAATNGNNQSTTTTRYNNNDYKNATSPLFCPLTLTLSFLTLQCSILFPSIWKSREDLKRKLDDIDAEDSDNSYELRSSVSPRKGKFAAPESLPAPATPLNPPLCINCALVMHEDGEDCVMPPGKRACTRCSDHLHEACRTIPDELKADVVSLRQLLSVSPPGNFILKSIQSLAKKVAPKLRAAQKKAAQAGARSGYQDNRDGDSAVEGLLRQILHELVALREDVGKRDNDVRSAVSNTSFPG</sequence>
<protein>
    <submittedName>
        <fullName evidence="2">Uncharacterized protein</fullName>
    </submittedName>
</protein>
<gene>
    <name evidence="2" type="ORF">EJ02DRAFT_460612</name>
</gene>
<feature type="region of interest" description="Disordered" evidence="1">
    <location>
        <begin position="81"/>
        <end position="104"/>
    </location>
</feature>
<name>A0A6A5S5G5_9PLEO</name>
<evidence type="ECO:0000313" key="3">
    <source>
        <dbReference type="Proteomes" id="UP000800038"/>
    </source>
</evidence>
<organism evidence="2 3">
    <name type="scientific">Clathrospora elynae</name>
    <dbReference type="NCBI Taxonomy" id="706981"/>
    <lineage>
        <taxon>Eukaryota</taxon>
        <taxon>Fungi</taxon>
        <taxon>Dikarya</taxon>
        <taxon>Ascomycota</taxon>
        <taxon>Pezizomycotina</taxon>
        <taxon>Dothideomycetes</taxon>
        <taxon>Pleosporomycetidae</taxon>
        <taxon>Pleosporales</taxon>
        <taxon>Diademaceae</taxon>
        <taxon>Clathrospora</taxon>
    </lineage>
</organism>
<keyword evidence="3" id="KW-1185">Reference proteome</keyword>
<dbReference type="EMBL" id="ML976305">
    <property type="protein sequence ID" value="KAF1935163.1"/>
    <property type="molecule type" value="Genomic_DNA"/>
</dbReference>
<dbReference type="Proteomes" id="UP000800038">
    <property type="component" value="Unassembled WGS sequence"/>
</dbReference>
<dbReference type="AlphaFoldDB" id="A0A6A5S5G5"/>
<proteinExistence type="predicted"/>